<dbReference type="OrthoDB" id="5125370at2"/>
<sequence>MVPGSAERELLSSPLRYALDTASATLLMVGAGVVAKRERWLREQAARDLDGIRDVLAGEDDVVREVCAVLAGLAAGSLNPGDPSTRRQCSLGAAKIRRLFAERAPDPLLDELRGCIELAERNGVSVRFAERGQRPTVPPDARRMLTEPAVAMLATAASTARVTVVGSGESVTVSVVSDSPPEAVPAISCVGISASTVRSGTRVWVEVTWMRGE</sequence>
<dbReference type="RefSeq" id="WP_084430052.1">
    <property type="nucleotide sequence ID" value="NZ_FWXV01000005.1"/>
</dbReference>
<name>A0A1W2FAD0_KIBAR</name>
<proteinExistence type="predicted"/>
<evidence type="ECO:0000313" key="1">
    <source>
        <dbReference type="EMBL" id="SMD18506.1"/>
    </source>
</evidence>
<dbReference type="EMBL" id="FWXV01000005">
    <property type="protein sequence ID" value="SMD18506.1"/>
    <property type="molecule type" value="Genomic_DNA"/>
</dbReference>
<dbReference type="Proteomes" id="UP000192674">
    <property type="component" value="Unassembled WGS sequence"/>
</dbReference>
<organism evidence="1 2">
    <name type="scientific">Kibdelosporangium aridum</name>
    <dbReference type="NCBI Taxonomy" id="2030"/>
    <lineage>
        <taxon>Bacteria</taxon>
        <taxon>Bacillati</taxon>
        <taxon>Actinomycetota</taxon>
        <taxon>Actinomycetes</taxon>
        <taxon>Pseudonocardiales</taxon>
        <taxon>Pseudonocardiaceae</taxon>
        <taxon>Kibdelosporangium</taxon>
    </lineage>
</organism>
<accession>A0A1W2FAD0</accession>
<protein>
    <submittedName>
        <fullName evidence="1">Uncharacterized protein</fullName>
    </submittedName>
</protein>
<evidence type="ECO:0000313" key="2">
    <source>
        <dbReference type="Proteomes" id="UP000192674"/>
    </source>
</evidence>
<reference evidence="1 2" key="1">
    <citation type="submission" date="2017-04" db="EMBL/GenBank/DDBJ databases">
        <authorList>
            <person name="Afonso C.L."/>
            <person name="Miller P.J."/>
            <person name="Scott M.A."/>
            <person name="Spackman E."/>
            <person name="Goraichik I."/>
            <person name="Dimitrov K.M."/>
            <person name="Suarez D.L."/>
            <person name="Swayne D.E."/>
        </authorList>
    </citation>
    <scope>NUCLEOTIDE SEQUENCE [LARGE SCALE GENOMIC DNA]</scope>
    <source>
        <strain evidence="1 2">DSM 43828</strain>
    </source>
</reference>
<gene>
    <name evidence="1" type="ORF">SAMN05661093_05808</name>
</gene>
<dbReference type="AlphaFoldDB" id="A0A1W2FAD0"/>
<keyword evidence="2" id="KW-1185">Reference proteome</keyword>